<keyword evidence="2" id="KW-0689">Ribosomal protein</keyword>
<reference evidence="8 9" key="1">
    <citation type="submission" date="2024-02" db="EMBL/GenBank/DDBJ databases">
        <authorList>
            <person name="Chen Y."/>
            <person name="Shah S."/>
            <person name="Dougan E. K."/>
            <person name="Thang M."/>
            <person name="Chan C."/>
        </authorList>
    </citation>
    <scope>NUCLEOTIDE SEQUENCE [LARGE SCALE GENOMIC DNA]</scope>
</reference>
<dbReference type="InterPro" id="IPR001633">
    <property type="entry name" value="EAL_dom"/>
</dbReference>
<feature type="transmembrane region" description="Helical" evidence="5">
    <location>
        <begin position="114"/>
        <end position="132"/>
    </location>
</feature>
<dbReference type="Gene3D" id="3.30.450.20">
    <property type="entry name" value="PAS domain"/>
    <property type="match status" value="1"/>
</dbReference>
<dbReference type="InterPro" id="IPR029787">
    <property type="entry name" value="Nucleotide_cyclase"/>
</dbReference>
<dbReference type="InterPro" id="IPR011332">
    <property type="entry name" value="Ribosomal_zn-bd"/>
</dbReference>
<organism evidence="8 9">
    <name type="scientific">Durusdinium trenchii</name>
    <dbReference type="NCBI Taxonomy" id="1381693"/>
    <lineage>
        <taxon>Eukaryota</taxon>
        <taxon>Sar</taxon>
        <taxon>Alveolata</taxon>
        <taxon>Dinophyceae</taxon>
        <taxon>Suessiales</taxon>
        <taxon>Symbiodiniaceae</taxon>
        <taxon>Durusdinium</taxon>
    </lineage>
</organism>
<keyword evidence="5" id="KW-1133">Transmembrane helix</keyword>
<evidence type="ECO:0000256" key="3">
    <source>
        <dbReference type="ARBA" id="ARBA00023274"/>
    </source>
</evidence>
<dbReference type="SUPFAM" id="SSF57829">
    <property type="entry name" value="Zn-binding ribosomal proteins"/>
    <property type="match status" value="1"/>
</dbReference>
<evidence type="ECO:0000259" key="6">
    <source>
        <dbReference type="PROSITE" id="PS50883"/>
    </source>
</evidence>
<dbReference type="PROSITE" id="PS50883">
    <property type="entry name" value="EAL"/>
    <property type="match status" value="1"/>
</dbReference>
<evidence type="ECO:0000313" key="9">
    <source>
        <dbReference type="Proteomes" id="UP001642464"/>
    </source>
</evidence>
<feature type="transmembrane region" description="Helical" evidence="5">
    <location>
        <begin position="164"/>
        <end position="185"/>
    </location>
</feature>
<dbReference type="SMART" id="SM00267">
    <property type="entry name" value="GGDEF"/>
    <property type="match status" value="1"/>
</dbReference>
<dbReference type="SUPFAM" id="SSF141868">
    <property type="entry name" value="EAL domain-like"/>
    <property type="match status" value="1"/>
</dbReference>
<dbReference type="InterPro" id="IPR002677">
    <property type="entry name" value="Ribosomal_bL32"/>
</dbReference>
<keyword evidence="5" id="KW-0812">Transmembrane</keyword>
<feature type="domain" description="EAL" evidence="6">
    <location>
        <begin position="492"/>
        <end position="740"/>
    </location>
</feature>
<accession>A0ABP0PS84</accession>
<dbReference type="Pfam" id="PF01783">
    <property type="entry name" value="Ribosomal_L32p"/>
    <property type="match status" value="1"/>
</dbReference>
<keyword evidence="5" id="KW-0472">Membrane</keyword>
<evidence type="ECO:0000259" key="7">
    <source>
        <dbReference type="PROSITE" id="PS50887"/>
    </source>
</evidence>
<evidence type="ECO:0000256" key="1">
    <source>
        <dbReference type="ARBA" id="ARBA00008560"/>
    </source>
</evidence>
<dbReference type="Gene3D" id="3.30.70.270">
    <property type="match status" value="1"/>
</dbReference>
<gene>
    <name evidence="8" type="ORF">SCF082_LOCUS37297</name>
</gene>
<dbReference type="Proteomes" id="UP001642464">
    <property type="component" value="Unassembled WGS sequence"/>
</dbReference>
<dbReference type="InterPro" id="IPR050706">
    <property type="entry name" value="Cyclic-di-GMP_PDE-like"/>
</dbReference>
<protein>
    <submittedName>
        <fullName evidence="8">Phytochrome-like protein cph2 (Bacteriophytochrome cph2)</fullName>
    </submittedName>
</protein>
<evidence type="ECO:0000256" key="4">
    <source>
        <dbReference type="SAM" id="MobiDB-lite"/>
    </source>
</evidence>
<dbReference type="SMART" id="SM00052">
    <property type="entry name" value="EAL"/>
    <property type="match status" value="1"/>
</dbReference>
<dbReference type="InterPro" id="IPR035919">
    <property type="entry name" value="EAL_sf"/>
</dbReference>
<feature type="region of interest" description="Disordered" evidence="4">
    <location>
        <begin position="471"/>
        <end position="491"/>
    </location>
</feature>
<dbReference type="CDD" id="cd01948">
    <property type="entry name" value="EAL"/>
    <property type="match status" value="1"/>
</dbReference>
<feature type="transmembrane region" description="Helical" evidence="5">
    <location>
        <begin position="139"/>
        <end position="158"/>
    </location>
</feature>
<sequence length="740" mass="80017">MKRNQRRAHDALTAPAYVEDKESGERRRPHHIDLKTGKYKGRQILPAKENIMSLRAIPLTVIAFILYNVVVLFSGSGDTVAVDGAAAARELLATELFTIPMVSGVGWTFDWGDLILFVTLIILFVEIVKATYTSTSSMVDHGLSMLVFIAVLIEFIVVPQAATSVFFLIMIALLIDVVAGAIIGIRVARRDIGFGAAAYVWDIASDRLEWQTDAASVLGIADLSTVATGNAFAARIVPADRAAWRSAVLDAPAGAASPRNAAYRIRFAFEADAPETHALIWLEDRGRRSLDTDGRPVRAHGVLHRIDARYLESEHLLHLAPGDGDRETLARTRLFDAVAGRMRQASRTGRPAALLMIAINGLDAINARLGPEVGDEFIAAAGRLLQANLAEADAIVRYASNTFAIVLDNCSVDDLPPAADRMIAHVENATIATSVGPLKASIAIGSVALSGNAISAADAIAAARTALERAKGAQRSRHVTHSEKAETETTNRKSVAREIVSALEENRLVLALQPIVDAASGQRMFYEGLLRLKRPDGTLLAATDFIEDAEQLGIANLLDQRALELALALLVAHSGLKLCLNVSALTAGDKDWIAALEAKAAAHRDLAPRLTIEITETAMIHDLEGVRAFVERLRKVGCRIAIDDFGTGYTSFRHLKTLPVDMLKIDGLFMKDLPNDPRGRIIVGSMIEMARGLGLETVAEWVSDQETAKFLRGAGATYLQGFLFAEPRTADDLDERGELF</sequence>
<keyword evidence="9" id="KW-1185">Reference proteome</keyword>
<dbReference type="PANTHER" id="PTHR33121:SF79">
    <property type="entry name" value="CYCLIC DI-GMP PHOSPHODIESTERASE PDED-RELATED"/>
    <property type="match status" value="1"/>
</dbReference>
<dbReference type="PROSITE" id="PS50887">
    <property type="entry name" value="GGDEF"/>
    <property type="match status" value="1"/>
</dbReference>
<dbReference type="Pfam" id="PF00990">
    <property type="entry name" value="GGDEF"/>
    <property type="match status" value="1"/>
</dbReference>
<evidence type="ECO:0000256" key="2">
    <source>
        <dbReference type="ARBA" id="ARBA00022980"/>
    </source>
</evidence>
<evidence type="ECO:0000313" key="8">
    <source>
        <dbReference type="EMBL" id="CAK9077824.1"/>
    </source>
</evidence>
<feature type="domain" description="GGDEF" evidence="7">
    <location>
        <begin position="350"/>
        <end position="483"/>
    </location>
</feature>
<name>A0ABP0PS84_9DINO</name>
<evidence type="ECO:0000256" key="5">
    <source>
        <dbReference type="SAM" id="Phobius"/>
    </source>
</evidence>
<proteinExistence type="inferred from homology"/>
<dbReference type="InterPro" id="IPR043128">
    <property type="entry name" value="Rev_trsase/Diguanyl_cyclase"/>
</dbReference>
<dbReference type="HAMAP" id="MF_00340">
    <property type="entry name" value="Ribosomal_bL32"/>
    <property type="match status" value="1"/>
</dbReference>
<keyword evidence="3" id="KW-0687">Ribonucleoprotein</keyword>
<feature type="transmembrane region" description="Helical" evidence="5">
    <location>
        <begin position="52"/>
        <end position="73"/>
    </location>
</feature>
<comment type="similarity">
    <text evidence="1">Belongs to the bacterial ribosomal protein bL32 family.</text>
</comment>
<dbReference type="NCBIfam" id="TIGR01031">
    <property type="entry name" value="rpmF_bact"/>
    <property type="match status" value="1"/>
</dbReference>
<feature type="compositionally biased region" description="Basic and acidic residues" evidence="4">
    <location>
        <begin position="480"/>
        <end position="491"/>
    </location>
</feature>
<dbReference type="EMBL" id="CAXAMM010037891">
    <property type="protein sequence ID" value="CAK9077824.1"/>
    <property type="molecule type" value="Genomic_DNA"/>
</dbReference>
<comment type="caution">
    <text evidence="8">The sequence shown here is derived from an EMBL/GenBank/DDBJ whole genome shotgun (WGS) entry which is preliminary data.</text>
</comment>
<dbReference type="InterPro" id="IPR000160">
    <property type="entry name" value="GGDEF_dom"/>
</dbReference>
<dbReference type="PANTHER" id="PTHR33121">
    <property type="entry name" value="CYCLIC DI-GMP PHOSPHODIESTERASE PDEF"/>
    <property type="match status" value="1"/>
</dbReference>
<dbReference type="Gene3D" id="3.20.20.450">
    <property type="entry name" value="EAL domain"/>
    <property type="match status" value="1"/>
</dbReference>
<dbReference type="SUPFAM" id="SSF55073">
    <property type="entry name" value="Nucleotide cyclase"/>
    <property type="match status" value="1"/>
</dbReference>
<dbReference type="NCBIfam" id="TIGR00254">
    <property type="entry name" value="GGDEF"/>
    <property type="match status" value="1"/>
</dbReference>
<dbReference type="Pfam" id="PF00563">
    <property type="entry name" value="EAL"/>
    <property type="match status" value="1"/>
</dbReference>